<gene>
    <name evidence="10" type="ORF">KFE25_007576</name>
</gene>
<keyword evidence="5" id="KW-0472">Membrane</keyword>
<dbReference type="PANTHER" id="PTHR12383:SF16">
    <property type="entry name" value="MITOCHONDRIAL INNER MEMBRANE PROTEASE SUBUNIT 1"/>
    <property type="match status" value="1"/>
</dbReference>
<dbReference type="PANTHER" id="PTHR12383">
    <property type="entry name" value="PROTEASE FAMILY S26 MITOCHONDRIAL INNER MEMBRANE PROTEASE-RELATED"/>
    <property type="match status" value="1"/>
</dbReference>
<dbReference type="GO" id="GO:0004252">
    <property type="term" value="F:serine-type endopeptidase activity"/>
    <property type="evidence" value="ECO:0007669"/>
    <property type="project" value="InterPro"/>
</dbReference>
<evidence type="ECO:0000256" key="4">
    <source>
        <dbReference type="ARBA" id="ARBA00023128"/>
    </source>
</evidence>
<evidence type="ECO:0000313" key="10">
    <source>
        <dbReference type="EMBL" id="KAG8469058.1"/>
    </source>
</evidence>
<evidence type="ECO:0000256" key="2">
    <source>
        <dbReference type="ARBA" id="ARBA00022792"/>
    </source>
</evidence>
<feature type="domain" description="Peptidase S26" evidence="9">
    <location>
        <begin position="51"/>
        <end position="122"/>
    </location>
</feature>
<keyword evidence="4" id="KW-0496">Mitochondrion</keyword>
<evidence type="ECO:0000256" key="3">
    <source>
        <dbReference type="ARBA" id="ARBA00022801"/>
    </source>
</evidence>
<evidence type="ECO:0000256" key="7">
    <source>
        <dbReference type="PIRSR" id="PIRSR600223-1"/>
    </source>
</evidence>
<feature type="active site" evidence="7">
    <location>
        <position position="112"/>
    </location>
</feature>
<sequence>MLTGRRALAWVRFTRRRLLAGLGDVPLQPEATPIDEFVGRVWAYAKFGGVLMCCQSYLLDITMCVGPSMMPTFNTVGDIVLCDKLSPRLRRLKHGDVVVCKSPTNVGQTVCKRIVGMPGDELDGFHRDYAWHEQSAVPAGHIWLEGDNRRNSMDSRNYGPVPLALVQSRVLVKLWPLHEAGAVPARKETPATLRYSDSVREPFSTPRVAGASPLAADAVARGAHGGAGGAGGDALRALPRSRAAGDA</sequence>
<evidence type="ECO:0000313" key="11">
    <source>
        <dbReference type="Proteomes" id="UP000751190"/>
    </source>
</evidence>
<name>A0A8J6CIP6_DIALT</name>
<feature type="domain" description="Peptidase S26" evidence="9">
    <location>
        <begin position="131"/>
        <end position="175"/>
    </location>
</feature>
<dbReference type="Gene3D" id="2.10.109.10">
    <property type="entry name" value="Umud Fragment, subunit A"/>
    <property type="match status" value="1"/>
</dbReference>
<dbReference type="AlphaFoldDB" id="A0A8J6CIP6"/>
<dbReference type="InterPro" id="IPR000223">
    <property type="entry name" value="Pept_S26A_signal_pept_1"/>
</dbReference>
<dbReference type="SUPFAM" id="SSF51306">
    <property type="entry name" value="LexA/Signal peptidase"/>
    <property type="match status" value="1"/>
</dbReference>
<dbReference type="OrthoDB" id="308440at2759"/>
<dbReference type="PRINTS" id="PR00727">
    <property type="entry name" value="LEADERPTASE"/>
</dbReference>
<keyword evidence="3" id="KW-0378">Hydrolase</keyword>
<organism evidence="10 11">
    <name type="scientific">Diacronema lutheri</name>
    <name type="common">Unicellular marine alga</name>
    <name type="synonym">Monochrysis lutheri</name>
    <dbReference type="NCBI Taxonomy" id="2081491"/>
    <lineage>
        <taxon>Eukaryota</taxon>
        <taxon>Haptista</taxon>
        <taxon>Haptophyta</taxon>
        <taxon>Pavlovophyceae</taxon>
        <taxon>Pavlovales</taxon>
        <taxon>Pavlovaceae</taxon>
        <taxon>Diacronema</taxon>
    </lineage>
</organism>
<proteinExistence type="inferred from homology"/>
<comment type="similarity">
    <text evidence="6">Belongs to the peptidase S26 family. IMP1 subfamily.</text>
</comment>
<dbReference type="Proteomes" id="UP000751190">
    <property type="component" value="Unassembled WGS sequence"/>
</dbReference>
<dbReference type="InterPro" id="IPR052064">
    <property type="entry name" value="Mito_IMP1_subunit"/>
</dbReference>
<dbReference type="Pfam" id="PF10502">
    <property type="entry name" value="Peptidase_S26"/>
    <property type="match status" value="2"/>
</dbReference>
<comment type="caution">
    <text evidence="10">The sequence shown here is derived from an EMBL/GenBank/DDBJ whole genome shotgun (WGS) entry which is preliminary data.</text>
</comment>
<evidence type="ECO:0000256" key="6">
    <source>
        <dbReference type="ARBA" id="ARBA00038445"/>
    </source>
</evidence>
<comment type="subcellular location">
    <subcellularLocation>
        <location evidence="1">Mitochondrion inner membrane</location>
    </subcellularLocation>
</comment>
<keyword evidence="2" id="KW-0999">Mitochondrion inner membrane</keyword>
<dbReference type="CDD" id="cd06530">
    <property type="entry name" value="S26_SPase_I"/>
    <property type="match status" value="1"/>
</dbReference>
<dbReference type="GO" id="GO:0006465">
    <property type="term" value="P:signal peptide processing"/>
    <property type="evidence" value="ECO:0007669"/>
    <property type="project" value="InterPro"/>
</dbReference>
<feature type="active site" evidence="7">
    <location>
        <position position="68"/>
    </location>
</feature>
<dbReference type="InterPro" id="IPR036286">
    <property type="entry name" value="LexA/Signal_pep-like_sf"/>
</dbReference>
<dbReference type="EMBL" id="JAGTXO010000003">
    <property type="protein sequence ID" value="KAG8469058.1"/>
    <property type="molecule type" value="Genomic_DNA"/>
</dbReference>
<feature type="region of interest" description="Disordered" evidence="8">
    <location>
        <begin position="223"/>
        <end position="247"/>
    </location>
</feature>
<reference evidence="10" key="1">
    <citation type="submission" date="2021-05" db="EMBL/GenBank/DDBJ databases">
        <title>The genome of the haptophyte Pavlova lutheri (Diacronema luteri, Pavlovales) - a model for lipid biosynthesis in eukaryotic algae.</title>
        <authorList>
            <person name="Hulatt C.J."/>
            <person name="Posewitz M.C."/>
        </authorList>
    </citation>
    <scope>NUCLEOTIDE SEQUENCE</scope>
    <source>
        <strain evidence="10">NIVA-4/92</strain>
    </source>
</reference>
<evidence type="ECO:0000256" key="5">
    <source>
        <dbReference type="ARBA" id="ARBA00023136"/>
    </source>
</evidence>
<evidence type="ECO:0000256" key="1">
    <source>
        <dbReference type="ARBA" id="ARBA00004273"/>
    </source>
</evidence>
<evidence type="ECO:0000259" key="9">
    <source>
        <dbReference type="Pfam" id="PF10502"/>
    </source>
</evidence>
<dbReference type="GO" id="GO:0042720">
    <property type="term" value="C:mitochondrial inner membrane peptidase complex"/>
    <property type="evidence" value="ECO:0007669"/>
    <property type="project" value="TreeGrafter"/>
</dbReference>
<dbReference type="GO" id="GO:0006627">
    <property type="term" value="P:protein processing involved in protein targeting to mitochondrion"/>
    <property type="evidence" value="ECO:0007669"/>
    <property type="project" value="TreeGrafter"/>
</dbReference>
<feature type="compositionally biased region" description="Gly residues" evidence="8">
    <location>
        <begin position="223"/>
        <end position="232"/>
    </location>
</feature>
<dbReference type="InterPro" id="IPR019533">
    <property type="entry name" value="Peptidase_S26"/>
</dbReference>
<protein>
    <recommendedName>
        <fullName evidence="9">Peptidase S26 domain-containing protein</fullName>
    </recommendedName>
</protein>
<evidence type="ECO:0000256" key="8">
    <source>
        <dbReference type="SAM" id="MobiDB-lite"/>
    </source>
</evidence>
<accession>A0A8J6CIP6</accession>
<keyword evidence="11" id="KW-1185">Reference proteome</keyword>